<keyword evidence="4" id="KW-1185">Reference proteome</keyword>
<proteinExistence type="predicted"/>
<dbReference type="HOGENOM" id="CLU_1917660_0_0_1"/>
<feature type="chain" id="PRO_5002164746" evidence="2">
    <location>
        <begin position="28"/>
        <end position="132"/>
    </location>
</feature>
<reference evidence="4" key="2">
    <citation type="submission" date="2015-01" db="EMBL/GenBank/DDBJ databases">
        <title>Evolutionary Origins and Diversification of the Mycorrhizal Mutualists.</title>
        <authorList>
            <consortium name="DOE Joint Genome Institute"/>
            <consortium name="Mycorrhizal Genomics Consortium"/>
            <person name="Kohler A."/>
            <person name="Kuo A."/>
            <person name="Nagy L.G."/>
            <person name="Floudas D."/>
            <person name="Copeland A."/>
            <person name="Barry K.W."/>
            <person name="Cichocki N."/>
            <person name="Veneault-Fourrey C."/>
            <person name="LaButti K."/>
            <person name="Lindquist E.A."/>
            <person name="Lipzen A."/>
            <person name="Lundell T."/>
            <person name="Morin E."/>
            <person name="Murat C."/>
            <person name="Riley R."/>
            <person name="Ohm R."/>
            <person name="Sun H."/>
            <person name="Tunlid A."/>
            <person name="Henrissat B."/>
            <person name="Grigoriev I.V."/>
            <person name="Hibbett D.S."/>
            <person name="Martin F."/>
        </authorList>
    </citation>
    <scope>NUCLEOTIDE SEQUENCE [LARGE SCALE GENOMIC DNA]</scope>
    <source>
        <strain evidence="4">Zn</strain>
    </source>
</reference>
<sequence length="132" mass="13080">MYISMQQTAVLALAFLSAKAFASGVKAAPIPEPKNAVAPGAGGHTTYNSPAGAGAPAGSGSYTSNNSPAGAGAPAGSGSHTPNNSPASGAPAGRPHRRDAEHHFDVGVVNKFPVMGLGLEMPYNIEGGQKNN</sequence>
<evidence type="ECO:0000256" key="1">
    <source>
        <dbReference type="SAM" id="MobiDB-lite"/>
    </source>
</evidence>
<dbReference type="Proteomes" id="UP000054321">
    <property type="component" value="Unassembled WGS sequence"/>
</dbReference>
<gene>
    <name evidence="3" type="ORF">OIDMADRAFT_60777</name>
</gene>
<evidence type="ECO:0000256" key="2">
    <source>
        <dbReference type="SAM" id="SignalP"/>
    </source>
</evidence>
<protein>
    <submittedName>
        <fullName evidence="3">Uncharacterized protein</fullName>
    </submittedName>
</protein>
<feature type="compositionally biased region" description="Low complexity" evidence="1">
    <location>
        <begin position="49"/>
        <end position="79"/>
    </location>
</feature>
<keyword evidence="2" id="KW-0732">Signal</keyword>
<accession>A0A0C3GVV3</accession>
<evidence type="ECO:0000313" key="3">
    <source>
        <dbReference type="EMBL" id="KIM94451.1"/>
    </source>
</evidence>
<dbReference type="InParanoid" id="A0A0C3GVV3"/>
<feature type="signal peptide" evidence="2">
    <location>
        <begin position="1"/>
        <end position="27"/>
    </location>
</feature>
<evidence type="ECO:0000313" key="4">
    <source>
        <dbReference type="Proteomes" id="UP000054321"/>
    </source>
</evidence>
<organism evidence="3 4">
    <name type="scientific">Oidiodendron maius (strain Zn)</name>
    <dbReference type="NCBI Taxonomy" id="913774"/>
    <lineage>
        <taxon>Eukaryota</taxon>
        <taxon>Fungi</taxon>
        <taxon>Dikarya</taxon>
        <taxon>Ascomycota</taxon>
        <taxon>Pezizomycotina</taxon>
        <taxon>Leotiomycetes</taxon>
        <taxon>Leotiomycetes incertae sedis</taxon>
        <taxon>Myxotrichaceae</taxon>
        <taxon>Oidiodendron</taxon>
    </lineage>
</organism>
<feature type="region of interest" description="Disordered" evidence="1">
    <location>
        <begin position="30"/>
        <end position="103"/>
    </location>
</feature>
<reference evidence="3 4" key="1">
    <citation type="submission" date="2014-04" db="EMBL/GenBank/DDBJ databases">
        <authorList>
            <consortium name="DOE Joint Genome Institute"/>
            <person name="Kuo A."/>
            <person name="Martino E."/>
            <person name="Perotto S."/>
            <person name="Kohler A."/>
            <person name="Nagy L.G."/>
            <person name="Floudas D."/>
            <person name="Copeland A."/>
            <person name="Barry K.W."/>
            <person name="Cichocki N."/>
            <person name="Veneault-Fourrey C."/>
            <person name="LaButti K."/>
            <person name="Lindquist E.A."/>
            <person name="Lipzen A."/>
            <person name="Lundell T."/>
            <person name="Morin E."/>
            <person name="Murat C."/>
            <person name="Sun H."/>
            <person name="Tunlid A."/>
            <person name="Henrissat B."/>
            <person name="Grigoriev I.V."/>
            <person name="Hibbett D.S."/>
            <person name="Martin F."/>
            <person name="Nordberg H.P."/>
            <person name="Cantor M.N."/>
            <person name="Hua S.X."/>
        </authorList>
    </citation>
    <scope>NUCLEOTIDE SEQUENCE [LARGE SCALE GENOMIC DNA]</scope>
    <source>
        <strain evidence="3 4">Zn</strain>
    </source>
</reference>
<dbReference type="AlphaFoldDB" id="A0A0C3GVV3"/>
<name>A0A0C3GVV3_OIDMZ</name>
<dbReference type="EMBL" id="KN832890">
    <property type="protein sequence ID" value="KIM94451.1"/>
    <property type="molecule type" value="Genomic_DNA"/>
</dbReference>